<reference evidence="2 3" key="1">
    <citation type="submission" date="2021-02" db="EMBL/GenBank/DDBJ databases">
        <title>Plant Genome Project.</title>
        <authorList>
            <person name="Zhang R.-G."/>
        </authorList>
    </citation>
    <scope>NUCLEOTIDE SEQUENCE [LARGE SCALE GENOMIC DNA]</scope>
    <source>
        <tissue evidence="2">Leaves</tissue>
    </source>
</reference>
<feature type="domain" description="F-box" evidence="1">
    <location>
        <begin position="13"/>
        <end position="59"/>
    </location>
</feature>
<dbReference type="EMBL" id="JAFEMO010000009">
    <property type="protein sequence ID" value="KAH7565080.1"/>
    <property type="molecule type" value="Genomic_DNA"/>
</dbReference>
<proteinExistence type="predicted"/>
<dbReference type="CDD" id="cd22157">
    <property type="entry name" value="F-box_AtFBW1-like"/>
    <property type="match status" value="1"/>
</dbReference>
<dbReference type="SUPFAM" id="SSF81383">
    <property type="entry name" value="F-box domain"/>
    <property type="match status" value="1"/>
</dbReference>
<dbReference type="InterPro" id="IPR017451">
    <property type="entry name" value="F-box-assoc_interact_dom"/>
</dbReference>
<dbReference type="InterPro" id="IPR036047">
    <property type="entry name" value="F-box-like_dom_sf"/>
</dbReference>
<dbReference type="Gene3D" id="1.20.1280.50">
    <property type="match status" value="1"/>
</dbReference>
<name>A0ABQ8HL57_9ROSI</name>
<dbReference type="InterPro" id="IPR011043">
    <property type="entry name" value="Gal_Oxase/kelch_b-propeller"/>
</dbReference>
<keyword evidence="3" id="KW-1185">Reference proteome</keyword>
<dbReference type="InterPro" id="IPR050796">
    <property type="entry name" value="SCF_F-box_component"/>
</dbReference>
<protein>
    <recommendedName>
        <fullName evidence="1">F-box domain-containing protein</fullName>
    </recommendedName>
</protein>
<dbReference type="InterPro" id="IPR006527">
    <property type="entry name" value="F-box-assoc_dom_typ1"/>
</dbReference>
<evidence type="ECO:0000313" key="2">
    <source>
        <dbReference type="EMBL" id="KAH7565080.1"/>
    </source>
</evidence>
<accession>A0ABQ8HL57</accession>
<dbReference type="Pfam" id="PF00646">
    <property type="entry name" value="F-box"/>
    <property type="match status" value="1"/>
</dbReference>
<dbReference type="InterPro" id="IPR001810">
    <property type="entry name" value="F-box_dom"/>
</dbReference>
<dbReference type="PROSITE" id="PS50181">
    <property type="entry name" value="FBOX"/>
    <property type="match status" value="1"/>
</dbReference>
<evidence type="ECO:0000259" key="1">
    <source>
        <dbReference type="PROSITE" id="PS50181"/>
    </source>
</evidence>
<dbReference type="Proteomes" id="UP000827721">
    <property type="component" value="Unassembled WGS sequence"/>
</dbReference>
<dbReference type="Pfam" id="PF07734">
    <property type="entry name" value="FBA_1"/>
    <property type="match status" value="1"/>
</dbReference>
<dbReference type="PANTHER" id="PTHR31672:SF13">
    <property type="entry name" value="F-BOX PROTEIN CPR30-LIKE"/>
    <property type="match status" value="1"/>
</dbReference>
<dbReference type="NCBIfam" id="TIGR01640">
    <property type="entry name" value="F_box_assoc_1"/>
    <property type="match status" value="1"/>
</dbReference>
<evidence type="ECO:0000313" key="3">
    <source>
        <dbReference type="Proteomes" id="UP000827721"/>
    </source>
</evidence>
<comment type="caution">
    <text evidence="2">The sequence shown here is derived from an EMBL/GenBank/DDBJ whole genome shotgun (WGS) entry which is preliminary data.</text>
</comment>
<dbReference type="PANTHER" id="PTHR31672">
    <property type="entry name" value="BNACNNG10540D PROTEIN"/>
    <property type="match status" value="1"/>
</dbReference>
<gene>
    <name evidence="2" type="ORF">JRO89_XS09G0127200</name>
</gene>
<organism evidence="2 3">
    <name type="scientific">Xanthoceras sorbifolium</name>
    <dbReference type="NCBI Taxonomy" id="99658"/>
    <lineage>
        <taxon>Eukaryota</taxon>
        <taxon>Viridiplantae</taxon>
        <taxon>Streptophyta</taxon>
        <taxon>Embryophyta</taxon>
        <taxon>Tracheophyta</taxon>
        <taxon>Spermatophyta</taxon>
        <taxon>Magnoliopsida</taxon>
        <taxon>eudicotyledons</taxon>
        <taxon>Gunneridae</taxon>
        <taxon>Pentapetalae</taxon>
        <taxon>rosids</taxon>
        <taxon>malvids</taxon>
        <taxon>Sapindales</taxon>
        <taxon>Sapindaceae</taxon>
        <taxon>Xanthoceroideae</taxon>
        <taxon>Xanthoceras</taxon>
    </lineage>
</organism>
<dbReference type="SMART" id="SM00256">
    <property type="entry name" value="FBOX"/>
    <property type="match status" value="1"/>
</dbReference>
<sequence>MVSLSTNIPYFPDTLSENLPGDIIFDIFSRLPVKSLCRFKCLSKPMYSMLHNPNFIKKHINRAMMKDPSMLLRTEFRLYTAEEDEKWSKVRKLKVPFAQSLEKIQISGSCNGLLCISDQRRNEDIFIYNPSTGVHRKLPAPVFDIPTIESTCFTSSLGFGFHENEYKLLRSIYLYDKPFENIESYECEARMYSFSTNNWRKIGEIPFHIFSRAAIMFRNNFVWKASRGIVRGMSVPVVAFDLDREEFWEVPRPEIVNPRQGEIEVGVFKEHFSIYHMWKGDRVDIWTMKEFGVEQSWRKLFVIRPKLTMDEGFLYLKPLLVMRNGKILIEMREGKLILYDPRTKIATDFKIRGAPIWFQMTSFVDSLVSPFTTRAENESG</sequence>
<dbReference type="SUPFAM" id="SSF50965">
    <property type="entry name" value="Galactose oxidase, central domain"/>
    <property type="match status" value="1"/>
</dbReference>